<name>A0A8J7CFL5_9BACT</name>
<reference evidence="1 2" key="1">
    <citation type="submission" date="2020-08" db="EMBL/GenBank/DDBJ databases">
        <title>Acidobacteriota in marine sediments use diverse sulfur dissimilation pathways.</title>
        <authorList>
            <person name="Wasmund K."/>
        </authorList>
    </citation>
    <scope>NUCLEOTIDE SEQUENCE [LARGE SCALE GENOMIC DNA]</scope>
    <source>
        <strain evidence="1">MAG AM4</strain>
    </source>
</reference>
<gene>
    <name evidence="1" type="ORF">IFK94_16260</name>
</gene>
<comment type="caution">
    <text evidence="1">The sequence shown here is derived from an EMBL/GenBank/DDBJ whole genome shotgun (WGS) entry which is preliminary data.</text>
</comment>
<dbReference type="AlphaFoldDB" id="A0A8J7CFL5"/>
<dbReference type="EMBL" id="JACXWD010000155">
    <property type="protein sequence ID" value="MBD3869674.1"/>
    <property type="molecule type" value="Genomic_DNA"/>
</dbReference>
<dbReference type="Proteomes" id="UP000648239">
    <property type="component" value="Unassembled WGS sequence"/>
</dbReference>
<accession>A0A8J7CFL5</accession>
<protein>
    <submittedName>
        <fullName evidence="1">PglZ domain-containing protein</fullName>
    </submittedName>
</protein>
<evidence type="ECO:0000313" key="1">
    <source>
        <dbReference type="EMBL" id="MBD3869674.1"/>
    </source>
</evidence>
<dbReference type="Pfam" id="PF08665">
    <property type="entry name" value="PglZ"/>
    <property type="match status" value="1"/>
</dbReference>
<organism evidence="1 2">
    <name type="scientific">Candidatus Polarisedimenticola svalbardensis</name>
    <dbReference type="NCBI Taxonomy" id="2886004"/>
    <lineage>
        <taxon>Bacteria</taxon>
        <taxon>Pseudomonadati</taxon>
        <taxon>Acidobacteriota</taxon>
        <taxon>Candidatus Polarisedimenticolia</taxon>
        <taxon>Candidatus Polarisedimenticolales</taxon>
        <taxon>Candidatus Polarisedimenticolaceae</taxon>
        <taxon>Candidatus Polarisedimenticola</taxon>
    </lineage>
</organism>
<proteinExistence type="predicted"/>
<sequence>MNELLQRIGSPAAGSNRYYKVSDARDLDLLHRNLGSLGDTRLVAGVYNFLDIMAHGRSQNHILKELAPDEAAFRSLMRSWFEHSNLFDVMKNLARRDCTVILTTDHGSKLCKRAVQIRGNRDTSSNVRYKFGDNLGVDEERVMLMKDPEKYRLPAQTTIENYAITSDNFYLVYPTNFHEYERLYRDSFQHGGISLEEMICPFVVLRPR</sequence>
<evidence type="ECO:0000313" key="2">
    <source>
        <dbReference type="Proteomes" id="UP000648239"/>
    </source>
</evidence>